<gene>
    <name evidence="1" type="ORF">VFPPC_16328</name>
</gene>
<proteinExistence type="predicted"/>
<sequence length="101" mass="11058">MAVGVKAYLACVLLRDGVSHDGFVALLPHEMSRVCCLGSQLPTPRGLGWVLPTGRLSPFPPISKFKPQLWAAMVAVHRPKCISEGCIVPQARMGFEMLLDW</sequence>
<organism evidence="1 2">
    <name type="scientific">Pochonia chlamydosporia 170</name>
    <dbReference type="NCBI Taxonomy" id="1380566"/>
    <lineage>
        <taxon>Eukaryota</taxon>
        <taxon>Fungi</taxon>
        <taxon>Dikarya</taxon>
        <taxon>Ascomycota</taxon>
        <taxon>Pezizomycotina</taxon>
        <taxon>Sordariomycetes</taxon>
        <taxon>Hypocreomycetidae</taxon>
        <taxon>Hypocreales</taxon>
        <taxon>Clavicipitaceae</taxon>
        <taxon>Pochonia</taxon>
    </lineage>
</organism>
<dbReference type="KEGG" id="pchm:VFPPC_16328"/>
<keyword evidence="2" id="KW-1185">Reference proteome</keyword>
<dbReference type="EMBL" id="LSBJ02000005">
    <property type="protein sequence ID" value="OAQ65289.2"/>
    <property type="molecule type" value="Genomic_DNA"/>
</dbReference>
<dbReference type="AlphaFoldDB" id="A0A179FJV7"/>
<accession>A0A179FJV7</accession>
<evidence type="ECO:0000313" key="1">
    <source>
        <dbReference type="EMBL" id="OAQ65289.2"/>
    </source>
</evidence>
<reference evidence="1 2" key="1">
    <citation type="journal article" date="2016" name="PLoS Pathog.">
        <title>Biosynthesis of antibiotic leucinostatins in bio-control fungus Purpureocillium lilacinum and their inhibition on phytophthora revealed by genome mining.</title>
        <authorList>
            <person name="Wang G."/>
            <person name="Liu Z."/>
            <person name="Lin R."/>
            <person name="Li E."/>
            <person name="Mao Z."/>
            <person name="Ling J."/>
            <person name="Yang Y."/>
            <person name="Yin W.B."/>
            <person name="Xie B."/>
        </authorList>
    </citation>
    <scope>NUCLEOTIDE SEQUENCE [LARGE SCALE GENOMIC DNA]</scope>
    <source>
        <strain evidence="1">170</strain>
    </source>
</reference>
<protein>
    <submittedName>
        <fullName evidence="1">Uncharacterized protein</fullName>
    </submittedName>
</protein>
<name>A0A179FJV7_METCM</name>
<comment type="caution">
    <text evidence="1">The sequence shown here is derived from an EMBL/GenBank/DDBJ whole genome shotgun (WGS) entry which is preliminary data.</text>
</comment>
<dbReference type="Proteomes" id="UP000078397">
    <property type="component" value="Unassembled WGS sequence"/>
</dbReference>
<dbReference type="GeneID" id="28858075"/>
<dbReference type="RefSeq" id="XP_022284324.1">
    <property type="nucleotide sequence ID" value="XM_022429009.1"/>
</dbReference>
<evidence type="ECO:0000313" key="2">
    <source>
        <dbReference type="Proteomes" id="UP000078397"/>
    </source>
</evidence>